<dbReference type="InterPro" id="IPR000719">
    <property type="entry name" value="Prot_kinase_dom"/>
</dbReference>
<evidence type="ECO:0000256" key="5">
    <source>
        <dbReference type="ARBA" id="ARBA00022777"/>
    </source>
</evidence>
<gene>
    <name evidence="11" type="ORF">EJB05_11551</name>
</gene>
<evidence type="ECO:0000256" key="1">
    <source>
        <dbReference type="ARBA" id="ARBA00012513"/>
    </source>
</evidence>
<evidence type="ECO:0000256" key="9">
    <source>
        <dbReference type="SAM" id="MobiDB-lite"/>
    </source>
</evidence>
<reference evidence="11 12" key="1">
    <citation type="journal article" date="2019" name="Sci. Rep.">
        <title>A high-quality genome of Eragrostis curvula grass provides insights into Poaceae evolution and supports new strategies to enhance forage quality.</title>
        <authorList>
            <person name="Carballo J."/>
            <person name="Santos B.A.C.M."/>
            <person name="Zappacosta D."/>
            <person name="Garbus I."/>
            <person name="Selva J.P."/>
            <person name="Gallo C.A."/>
            <person name="Diaz A."/>
            <person name="Albertini E."/>
            <person name="Caccamo M."/>
            <person name="Echenique V."/>
        </authorList>
    </citation>
    <scope>NUCLEOTIDE SEQUENCE [LARGE SCALE GENOMIC DNA]</scope>
    <source>
        <strain evidence="12">cv. Victoria</strain>
        <tissue evidence="11">Leaf</tissue>
    </source>
</reference>
<comment type="catalytic activity">
    <reaction evidence="7">
        <text>L-threonyl-[protein] + ATP = O-phospho-L-threonyl-[protein] + ADP + H(+)</text>
        <dbReference type="Rhea" id="RHEA:46608"/>
        <dbReference type="Rhea" id="RHEA-COMP:11060"/>
        <dbReference type="Rhea" id="RHEA-COMP:11605"/>
        <dbReference type="ChEBI" id="CHEBI:15378"/>
        <dbReference type="ChEBI" id="CHEBI:30013"/>
        <dbReference type="ChEBI" id="CHEBI:30616"/>
        <dbReference type="ChEBI" id="CHEBI:61977"/>
        <dbReference type="ChEBI" id="CHEBI:456216"/>
        <dbReference type="EC" id="2.7.11.1"/>
    </reaction>
</comment>
<dbReference type="OrthoDB" id="4062651at2759"/>
<comment type="catalytic activity">
    <reaction evidence="8">
        <text>L-seryl-[protein] + ATP = O-phospho-L-seryl-[protein] + ADP + H(+)</text>
        <dbReference type="Rhea" id="RHEA:17989"/>
        <dbReference type="Rhea" id="RHEA-COMP:9863"/>
        <dbReference type="Rhea" id="RHEA-COMP:11604"/>
        <dbReference type="ChEBI" id="CHEBI:15378"/>
        <dbReference type="ChEBI" id="CHEBI:29999"/>
        <dbReference type="ChEBI" id="CHEBI:30616"/>
        <dbReference type="ChEBI" id="CHEBI:83421"/>
        <dbReference type="ChEBI" id="CHEBI:456216"/>
        <dbReference type="EC" id="2.7.11.1"/>
    </reaction>
</comment>
<sequence>PPGGLSSSRVGNAWCRRALHDAVQQHDQSPRAHRAATQPTPPPASSSPRPYPLTLYIAAPLATVRSPLPLPASPRRARPPLPRSHPTASRGWFASPDPTPPQQHLIRPGKGRISMAVEQRDQQGGEEAFEEVDPTGRFGRYADVLGLGSVKKVYRGFDQEEGIEVAWNRVRLRALADRDPGMVDRLHAEVRLLRSLHHRHIIGFHKVWLDRDAGVLNFITEVCTSGSLREYRQRHRHVSVKALKKWARQILEGLDHLHTHDPCIIHRDLNCSNVFINGNNGQVKIGDLGLAAIVDKTHVAHTILGTPEFMAPELYTETYTESVDIYSYGMCVLEMVTREVPYAECGSVVQIFHNVTRGVPPAALKRLKDPELRAFIERCIGQPRNRPTAAELLQDPFFSGIGEDDDDALTDAAAVVVAAAGPPVPRPRSYVDDLAGLRLD</sequence>
<evidence type="ECO:0000256" key="7">
    <source>
        <dbReference type="ARBA" id="ARBA00047899"/>
    </source>
</evidence>
<dbReference type="SUPFAM" id="SSF56112">
    <property type="entry name" value="Protein kinase-like (PK-like)"/>
    <property type="match status" value="1"/>
</dbReference>
<evidence type="ECO:0000259" key="10">
    <source>
        <dbReference type="PROSITE" id="PS50011"/>
    </source>
</evidence>
<dbReference type="Gene3D" id="1.10.510.10">
    <property type="entry name" value="Transferase(Phosphotransferase) domain 1"/>
    <property type="match status" value="1"/>
</dbReference>
<evidence type="ECO:0000256" key="4">
    <source>
        <dbReference type="ARBA" id="ARBA00022741"/>
    </source>
</evidence>
<dbReference type="InterPro" id="IPR011009">
    <property type="entry name" value="Kinase-like_dom_sf"/>
</dbReference>
<dbReference type="PROSITE" id="PS50011">
    <property type="entry name" value="PROTEIN_KINASE_DOM"/>
    <property type="match status" value="1"/>
</dbReference>
<keyword evidence="6" id="KW-0067">ATP-binding</keyword>
<organism evidence="11 12">
    <name type="scientific">Eragrostis curvula</name>
    <name type="common">weeping love grass</name>
    <dbReference type="NCBI Taxonomy" id="38414"/>
    <lineage>
        <taxon>Eukaryota</taxon>
        <taxon>Viridiplantae</taxon>
        <taxon>Streptophyta</taxon>
        <taxon>Embryophyta</taxon>
        <taxon>Tracheophyta</taxon>
        <taxon>Spermatophyta</taxon>
        <taxon>Magnoliopsida</taxon>
        <taxon>Liliopsida</taxon>
        <taxon>Poales</taxon>
        <taxon>Poaceae</taxon>
        <taxon>PACMAD clade</taxon>
        <taxon>Chloridoideae</taxon>
        <taxon>Eragrostideae</taxon>
        <taxon>Eragrostidinae</taxon>
        <taxon>Eragrostis</taxon>
    </lineage>
</organism>
<dbReference type="AlphaFoldDB" id="A0A5J9VRS6"/>
<dbReference type="InterPro" id="IPR050588">
    <property type="entry name" value="WNK_Ser-Thr_kinase"/>
</dbReference>
<accession>A0A5J9VRS6</accession>
<dbReference type="EMBL" id="RWGY01000007">
    <property type="protein sequence ID" value="TVU38195.1"/>
    <property type="molecule type" value="Genomic_DNA"/>
</dbReference>
<keyword evidence="4" id="KW-0547">Nucleotide-binding</keyword>
<keyword evidence="2" id="KW-0723">Serine/threonine-protein kinase</keyword>
<feature type="region of interest" description="Disordered" evidence="9">
    <location>
        <begin position="66"/>
        <end position="103"/>
    </location>
</feature>
<feature type="domain" description="Protein kinase" evidence="10">
    <location>
        <begin position="139"/>
        <end position="398"/>
    </location>
</feature>
<dbReference type="Gramene" id="TVU38195">
    <property type="protein sequence ID" value="TVU38195"/>
    <property type="gene ID" value="EJB05_11551"/>
</dbReference>
<evidence type="ECO:0000256" key="8">
    <source>
        <dbReference type="ARBA" id="ARBA00048679"/>
    </source>
</evidence>
<dbReference type="Gene3D" id="3.30.200.20">
    <property type="entry name" value="Phosphorylase Kinase, domain 1"/>
    <property type="match status" value="1"/>
</dbReference>
<evidence type="ECO:0000313" key="12">
    <source>
        <dbReference type="Proteomes" id="UP000324897"/>
    </source>
</evidence>
<evidence type="ECO:0000256" key="2">
    <source>
        <dbReference type="ARBA" id="ARBA00022527"/>
    </source>
</evidence>
<evidence type="ECO:0000313" key="11">
    <source>
        <dbReference type="EMBL" id="TVU38195.1"/>
    </source>
</evidence>
<dbReference type="FunFam" id="1.10.510.10:FF:000046">
    <property type="entry name" value="probable serine/threonine-protein kinase WNK9"/>
    <property type="match status" value="1"/>
</dbReference>
<name>A0A5J9VRS6_9POAL</name>
<feature type="compositionally biased region" description="Pro residues" evidence="9">
    <location>
        <begin position="39"/>
        <end position="51"/>
    </location>
</feature>
<dbReference type="GO" id="GO:0005524">
    <property type="term" value="F:ATP binding"/>
    <property type="evidence" value="ECO:0007669"/>
    <property type="project" value="UniProtKB-KW"/>
</dbReference>
<dbReference type="GO" id="GO:0004674">
    <property type="term" value="F:protein serine/threonine kinase activity"/>
    <property type="evidence" value="ECO:0007669"/>
    <property type="project" value="UniProtKB-KW"/>
</dbReference>
<dbReference type="Proteomes" id="UP000324897">
    <property type="component" value="Chromosome 4"/>
</dbReference>
<feature type="region of interest" description="Disordered" evidence="9">
    <location>
        <begin position="19"/>
        <end position="52"/>
    </location>
</feature>
<protein>
    <recommendedName>
        <fullName evidence="1">non-specific serine/threonine protein kinase</fullName>
        <ecNumber evidence="1">2.7.11.1</ecNumber>
    </recommendedName>
</protein>
<feature type="compositionally biased region" description="Basic and acidic residues" evidence="9">
    <location>
        <begin position="19"/>
        <end position="30"/>
    </location>
</feature>
<dbReference type="Pfam" id="PF00069">
    <property type="entry name" value="Pkinase"/>
    <property type="match status" value="1"/>
</dbReference>
<dbReference type="PANTHER" id="PTHR13902">
    <property type="entry name" value="SERINE/THREONINE-PROTEIN KINASE WNK WITH NO LYSINE -RELATED"/>
    <property type="match status" value="1"/>
</dbReference>
<feature type="non-terminal residue" evidence="11">
    <location>
        <position position="1"/>
    </location>
</feature>
<evidence type="ECO:0000256" key="6">
    <source>
        <dbReference type="ARBA" id="ARBA00022840"/>
    </source>
</evidence>
<dbReference type="FunFam" id="3.30.200.20:FF:000075">
    <property type="entry name" value="Probable serine/threonine-protein kinase WNK1"/>
    <property type="match status" value="1"/>
</dbReference>
<proteinExistence type="predicted"/>
<keyword evidence="5" id="KW-0418">Kinase</keyword>
<keyword evidence="12" id="KW-1185">Reference proteome</keyword>
<evidence type="ECO:0000256" key="3">
    <source>
        <dbReference type="ARBA" id="ARBA00022679"/>
    </source>
</evidence>
<comment type="caution">
    <text evidence="11">The sequence shown here is derived from an EMBL/GenBank/DDBJ whole genome shotgun (WGS) entry which is preliminary data.</text>
</comment>
<keyword evidence="3" id="KW-0808">Transferase</keyword>
<dbReference type="EC" id="2.7.11.1" evidence="1"/>